<feature type="transmembrane region" description="Helical" evidence="1">
    <location>
        <begin position="57"/>
        <end position="75"/>
    </location>
</feature>
<evidence type="ECO:0000256" key="1">
    <source>
        <dbReference type="SAM" id="Phobius"/>
    </source>
</evidence>
<keyword evidence="1" id="KW-0472">Membrane</keyword>
<organism evidence="2 3">
    <name type="scientific">Stenotrophomonas oahuensis</name>
    <dbReference type="NCBI Taxonomy" id="3003271"/>
    <lineage>
        <taxon>Bacteria</taxon>
        <taxon>Pseudomonadati</taxon>
        <taxon>Pseudomonadota</taxon>
        <taxon>Gammaproteobacteria</taxon>
        <taxon>Lysobacterales</taxon>
        <taxon>Lysobacteraceae</taxon>
        <taxon>Stenotrophomonas</taxon>
    </lineage>
</organism>
<keyword evidence="1" id="KW-0812">Transmembrane</keyword>
<accession>A0ABY9YM93</accession>
<keyword evidence="1" id="KW-1133">Transmembrane helix</keyword>
<sequence length="124" mass="13470">MLPAPLRRIATLLFDDGVLRLIFENTRNLAVSSLVTAAGLEVVRTGPAELDLAHPTAVGYVVTAIGVCLLLLNLFDGIWRLSRLKWHLVLQIVLCCTYAFISWRVAQLVLSFKASGGFGMSVGS</sequence>
<evidence type="ECO:0000313" key="2">
    <source>
        <dbReference type="EMBL" id="WNH52017.1"/>
    </source>
</evidence>
<name>A0ABY9YM93_9GAMM</name>
<dbReference type="Proteomes" id="UP001302072">
    <property type="component" value="Chromosome"/>
</dbReference>
<gene>
    <name evidence="2" type="ORF">PDM29_16985</name>
</gene>
<reference evidence="2 3" key="1">
    <citation type="submission" date="2022-12" db="EMBL/GenBank/DDBJ databases">
        <title>Two new species, Stenotrophomonas aracearum and Stenotrophomonas oahuensis, isolated from Anthurium (Araceae family) in Hawaii.</title>
        <authorList>
            <person name="Chunag S.C."/>
            <person name="Dobhal S."/>
            <person name="Alvarez A."/>
            <person name="Arif M."/>
        </authorList>
    </citation>
    <scope>NUCLEOTIDE SEQUENCE [LARGE SCALE GENOMIC DNA]</scope>
    <source>
        <strain evidence="2 3">A5586</strain>
    </source>
</reference>
<dbReference type="EMBL" id="CP115541">
    <property type="protein sequence ID" value="WNH52017.1"/>
    <property type="molecule type" value="Genomic_DNA"/>
</dbReference>
<evidence type="ECO:0000313" key="3">
    <source>
        <dbReference type="Proteomes" id="UP001302072"/>
    </source>
</evidence>
<feature type="transmembrane region" description="Helical" evidence="1">
    <location>
        <begin position="87"/>
        <end position="106"/>
    </location>
</feature>
<keyword evidence="3" id="KW-1185">Reference proteome</keyword>
<proteinExistence type="predicted"/>
<protein>
    <submittedName>
        <fullName evidence="2">Uncharacterized protein</fullName>
    </submittedName>
</protein>
<dbReference type="RefSeq" id="WP_311191230.1">
    <property type="nucleotide sequence ID" value="NZ_CP115541.1"/>
</dbReference>